<dbReference type="RefSeq" id="WP_163891114.1">
    <property type="nucleotide sequence ID" value="NZ_BLLB01000002.1"/>
</dbReference>
<reference evidence="3 4" key="1">
    <citation type="journal article" date="2019" name="Emerg. Microbes Infect.">
        <title>Comprehensive subspecies identification of 175 nontuberculous mycobacteria species based on 7547 genomic profiles.</title>
        <authorList>
            <person name="Matsumoto Y."/>
            <person name="Kinjo T."/>
            <person name="Motooka D."/>
            <person name="Nabeya D."/>
            <person name="Jung N."/>
            <person name="Uechi K."/>
            <person name="Horii T."/>
            <person name="Iida T."/>
            <person name="Fujita J."/>
            <person name="Nakamura S."/>
        </authorList>
    </citation>
    <scope>NUCLEOTIDE SEQUENCE [LARGE SCALE GENOMIC DNA]</scope>
    <source>
        <strain evidence="3 4">JCM 30996</strain>
    </source>
</reference>
<dbReference type="EMBL" id="BLLB01000002">
    <property type="protein sequence ID" value="GFH03450.1"/>
    <property type="molecule type" value="Genomic_DNA"/>
</dbReference>
<feature type="domain" description="Activator of Hsp90 ATPase homologue 1/2-like C-terminal" evidence="2">
    <location>
        <begin position="22"/>
        <end position="159"/>
    </location>
</feature>
<comment type="caution">
    <text evidence="3">The sequence shown here is derived from an EMBL/GenBank/DDBJ whole genome shotgun (WGS) entry which is preliminary data.</text>
</comment>
<dbReference type="CDD" id="cd07814">
    <property type="entry name" value="SRPBCC_CalC_Aha1-like"/>
    <property type="match status" value="1"/>
</dbReference>
<organism evidence="3 4">
    <name type="scientific">Mycolicibacterium hippocampi</name>
    <dbReference type="NCBI Taxonomy" id="659824"/>
    <lineage>
        <taxon>Bacteria</taxon>
        <taxon>Bacillati</taxon>
        <taxon>Actinomycetota</taxon>
        <taxon>Actinomycetes</taxon>
        <taxon>Mycobacteriales</taxon>
        <taxon>Mycobacteriaceae</taxon>
        <taxon>Mycolicibacterium</taxon>
    </lineage>
</organism>
<name>A0A7I9ZQZ4_9MYCO</name>
<proteinExistence type="inferred from homology"/>
<comment type="similarity">
    <text evidence="1">Belongs to the AHA1 family.</text>
</comment>
<dbReference type="AlphaFoldDB" id="A0A7I9ZQZ4"/>
<dbReference type="Proteomes" id="UP000465304">
    <property type="component" value="Unassembled WGS sequence"/>
</dbReference>
<dbReference type="Gene3D" id="3.30.530.20">
    <property type="match status" value="1"/>
</dbReference>
<dbReference type="SUPFAM" id="SSF55961">
    <property type="entry name" value="Bet v1-like"/>
    <property type="match status" value="1"/>
</dbReference>
<evidence type="ECO:0000259" key="2">
    <source>
        <dbReference type="Pfam" id="PF08327"/>
    </source>
</evidence>
<sequence length="161" mass="17890">MPVTETHQDLENRTLTIIADFAAPVERVWQVYADPRQLEKIWGPPEYPATFVDHDLRPGGRVTYFMTGPDGDKYAGYWHVTVVDEPRSFSFDDGFADLDFSPNPNLPVSKNVFTFTAHNGGTRATFVSTYSSTEAMQQVLHMGMVEGATSAINQIDALLAS</sequence>
<gene>
    <name evidence="3" type="ORF">MHIP_39330</name>
</gene>
<dbReference type="Pfam" id="PF08327">
    <property type="entry name" value="AHSA1"/>
    <property type="match status" value="1"/>
</dbReference>
<evidence type="ECO:0000313" key="3">
    <source>
        <dbReference type="EMBL" id="GFH03450.1"/>
    </source>
</evidence>
<evidence type="ECO:0000256" key="1">
    <source>
        <dbReference type="ARBA" id="ARBA00006817"/>
    </source>
</evidence>
<dbReference type="InterPro" id="IPR023393">
    <property type="entry name" value="START-like_dom_sf"/>
</dbReference>
<dbReference type="InterPro" id="IPR013538">
    <property type="entry name" value="ASHA1/2-like_C"/>
</dbReference>
<protein>
    <submittedName>
        <fullName evidence="3">Activator of HSP90 ATPase</fullName>
    </submittedName>
</protein>
<evidence type="ECO:0000313" key="4">
    <source>
        <dbReference type="Proteomes" id="UP000465304"/>
    </source>
</evidence>
<keyword evidence="4" id="KW-1185">Reference proteome</keyword>
<accession>A0A7I9ZQZ4</accession>